<feature type="transmembrane region" description="Helical" evidence="6">
    <location>
        <begin position="410"/>
        <end position="429"/>
    </location>
</feature>
<feature type="region of interest" description="Disordered" evidence="5">
    <location>
        <begin position="362"/>
        <end position="393"/>
    </location>
</feature>
<dbReference type="GO" id="GO:0016020">
    <property type="term" value="C:membrane"/>
    <property type="evidence" value="ECO:0007669"/>
    <property type="project" value="UniProtKB-SubCell"/>
</dbReference>
<dbReference type="InterPro" id="IPR004853">
    <property type="entry name" value="Sugar_P_trans_dom"/>
</dbReference>
<feature type="domain" description="Sugar phosphate transporter" evidence="7">
    <location>
        <begin position="398"/>
        <end position="636"/>
    </location>
</feature>
<keyword evidence="4 6" id="KW-0472">Membrane</keyword>
<organism evidence="8 9">
    <name type="scientific">Porcisia hertigi</name>
    <dbReference type="NCBI Taxonomy" id="2761500"/>
    <lineage>
        <taxon>Eukaryota</taxon>
        <taxon>Discoba</taxon>
        <taxon>Euglenozoa</taxon>
        <taxon>Kinetoplastea</taxon>
        <taxon>Metakinetoplastina</taxon>
        <taxon>Trypanosomatida</taxon>
        <taxon>Trypanosomatidae</taxon>
        <taxon>Leishmaniinae</taxon>
        <taxon>Porcisia</taxon>
    </lineage>
</organism>
<feature type="region of interest" description="Disordered" evidence="5">
    <location>
        <begin position="154"/>
        <end position="186"/>
    </location>
</feature>
<feature type="compositionally biased region" description="Basic and acidic residues" evidence="5">
    <location>
        <begin position="154"/>
        <end position="177"/>
    </location>
</feature>
<dbReference type="GeneID" id="94292431"/>
<feature type="transmembrane region" description="Helical" evidence="6">
    <location>
        <begin position="100"/>
        <end position="122"/>
    </location>
</feature>
<feature type="transmembrane region" description="Helical" evidence="6">
    <location>
        <begin position="530"/>
        <end position="554"/>
    </location>
</feature>
<evidence type="ECO:0000256" key="2">
    <source>
        <dbReference type="ARBA" id="ARBA00022692"/>
    </source>
</evidence>
<feature type="compositionally biased region" description="Basic and acidic residues" evidence="5">
    <location>
        <begin position="309"/>
        <end position="323"/>
    </location>
</feature>
<keyword evidence="9" id="KW-1185">Reference proteome</keyword>
<gene>
    <name evidence="8" type="ORF">JKF63_06404</name>
</gene>
<comment type="subcellular location">
    <subcellularLocation>
        <location evidence="1">Membrane</location>
        <topology evidence="1">Multi-pass membrane protein</topology>
    </subcellularLocation>
</comment>
<feature type="transmembrane region" description="Helical" evidence="6">
    <location>
        <begin position="65"/>
        <end position="88"/>
    </location>
</feature>
<evidence type="ECO:0000256" key="1">
    <source>
        <dbReference type="ARBA" id="ARBA00004141"/>
    </source>
</evidence>
<sequence length="658" mass="72232">MSSGPSSLNPACTGGAACTAETDYTPGSTIIATQHRRFRELMDLTYNGVLRTVAHLRPLIRLSKYGLGICLILCVTVIWVASSVWIQYIFGSLEFNRPFFLTYLNTTGFCLWNFGFCVSARWRRTQWDEASRAQPVCVEDERLDLWMRSWTEESKAQETVHDGGEGRNGEKNRDVQGRGKGLPVGTGVGAAMLRVDRGAVRGTSPHGRTASGVSLALSDAAPQGLLIEEDDRHPSLNQCLPSSFLPPDAESYSMQPPPYGSGHPLRSSTTAERMLSSEAPSSAPFSRLHGVVSDRYTTKGVFPDNDNADDGRDGGRVDSEARPASRLHFADECRDYSLSSSLVSSAREEMVSVTLADEDENVHVGPRHDSTRQGNVIPSSTPHHSDAVGPWQHRRRRARRQRIRRYSLRRIWRCALFFCPLWFLANYFFNLSLSITSVASTTILSSTSSIWTFLLSYMLLQQPLQLHRFVAIALSVSGTIVVGLTDKGANSGHSVLGGNIAALLSALFYAMYTSVLKLHLPDDERFSMGMLFGAVGVLNLFLLWPGLVLLSVTGTEPFAWPSWKQFWFLLLNSLVGTNLSDVLWARSVVLTSPVVATLGLSLTTPLSMVVDILFKRAHFSGAYVAGAILIMAGFLLANVSISVNRIFMCAGAHQDKAA</sequence>
<reference evidence="8 9" key="1">
    <citation type="submission" date="2021-02" db="EMBL/GenBank/DDBJ databases">
        <title>Porcisia hertigi Genome sequencing and assembly.</title>
        <authorList>
            <person name="Almutairi H."/>
            <person name="Gatherer D."/>
        </authorList>
    </citation>
    <scope>NUCLEOTIDE SEQUENCE [LARGE SCALE GENOMIC DNA]</scope>
    <source>
        <strain evidence="8 9">C119</strain>
    </source>
</reference>
<dbReference type="Proteomes" id="UP000674318">
    <property type="component" value="Unassembled WGS sequence"/>
</dbReference>
<evidence type="ECO:0000313" key="9">
    <source>
        <dbReference type="Proteomes" id="UP000674318"/>
    </source>
</evidence>
<dbReference type="PANTHER" id="PTHR23051">
    <property type="entry name" value="SOLUTE CARRIER FAMILY 35, MEMBER F5"/>
    <property type="match status" value="1"/>
</dbReference>
<proteinExistence type="predicted"/>
<dbReference type="Pfam" id="PF03151">
    <property type="entry name" value="TPT"/>
    <property type="match status" value="1"/>
</dbReference>
<evidence type="ECO:0000256" key="6">
    <source>
        <dbReference type="SAM" id="Phobius"/>
    </source>
</evidence>
<evidence type="ECO:0000313" key="8">
    <source>
        <dbReference type="EMBL" id="KAG5510903.1"/>
    </source>
</evidence>
<dbReference type="OrthoDB" id="1436450at2759"/>
<feature type="transmembrane region" description="Helical" evidence="6">
    <location>
        <begin position="435"/>
        <end position="459"/>
    </location>
</feature>
<dbReference type="PANTHER" id="PTHR23051:SF0">
    <property type="entry name" value="SOLUTE CARRIER FAMILY 35 MEMBER F5"/>
    <property type="match status" value="1"/>
</dbReference>
<feature type="transmembrane region" description="Helical" evidence="6">
    <location>
        <begin position="594"/>
        <end position="614"/>
    </location>
</feature>
<keyword evidence="2 6" id="KW-0812">Transmembrane</keyword>
<feature type="region of interest" description="Disordered" evidence="5">
    <location>
        <begin position="231"/>
        <end position="285"/>
    </location>
</feature>
<comment type="caution">
    <text evidence="8">The sequence shown here is derived from an EMBL/GenBank/DDBJ whole genome shotgun (WGS) entry which is preliminary data.</text>
</comment>
<evidence type="ECO:0000259" key="7">
    <source>
        <dbReference type="Pfam" id="PF03151"/>
    </source>
</evidence>
<feature type="transmembrane region" description="Helical" evidence="6">
    <location>
        <begin position="496"/>
        <end position="518"/>
    </location>
</feature>
<feature type="transmembrane region" description="Helical" evidence="6">
    <location>
        <begin position="566"/>
        <end position="585"/>
    </location>
</feature>
<dbReference type="InterPro" id="IPR037185">
    <property type="entry name" value="EmrE-like"/>
</dbReference>
<dbReference type="EMBL" id="JAFJZO010000007">
    <property type="protein sequence ID" value="KAG5510903.1"/>
    <property type="molecule type" value="Genomic_DNA"/>
</dbReference>
<name>A0A837A953_9TRYP</name>
<dbReference type="KEGG" id="phet:94292431"/>
<feature type="transmembrane region" description="Helical" evidence="6">
    <location>
        <begin position="620"/>
        <end position="639"/>
    </location>
</feature>
<keyword evidence="3 6" id="KW-1133">Transmembrane helix</keyword>
<evidence type="ECO:0000256" key="5">
    <source>
        <dbReference type="SAM" id="MobiDB-lite"/>
    </source>
</evidence>
<feature type="transmembrane region" description="Helical" evidence="6">
    <location>
        <begin position="466"/>
        <end position="484"/>
    </location>
</feature>
<accession>A0A837A953</accession>
<feature type="region of interest" description="Disordered" evidence="5">
    <location>
        <begin position="297"/>
        <end position="323"/>
    </location>
</feature>
<protein>
    <recommendedName>
        <fullName evidence="7">Sugar phosphate transporter domain-containing protein</fullName>
    </recommendedName>
</protein>
<dbReference type="RefSeq" id="XP_067759375.1">
    <property type="nucleotide sequence ID" value="XM_067902354.1"/>
</dbReference>
<dbReference type="AlphaFoldDB" id="A0A837A953"/>
<evidence type="ECO:0000256" key="3">
    <source>
        <dbReference type="ARBA" id="ARBA00022989"/>
    </source>
</evidence>
<evidence type="ECO:0000256" key="4">
    <source>
        <dbReference type="ARBA" id="ARBA00023136"/>
    </source>
</evidence>
<dbReference type="SUPFAM" id="SSF103481">
    <property type="entry name" value="Multidrug resistance efflux transporter EmrE"/>
    <property type="match status" value="2"/>
</dbReference>
<feature type="compositionally biased region" description="Polar residues" evidence="5">
    <location>
        <begin position="372"/>
        <end position="382"/>
    </location>
</feature>